<dbReference type="AlphaFoldDB" id="A0A9P7EG29"/>
<name>A0A9P7EG29_9AGAM</name>
<sequence>MCVLFSKEPSYLEHTQDLGETHLGGVEQVVITTVKADGAEFQTSNKPAHIDQAVIKWNKPILLMYASFELGPMLCHGEILCTFQISIQELLAHSDNLHSIIFQPKQGEVVSSCTSLFMTLEQQLSDEHNTTVLCPLTTCRMQNSRDLNQSIKHFEHTMDLCLMDYPYCPAVLFNLGIAKFVSCQADRRYLNLNFSINLFQDALNLCPTDHPDQTVTQLHLAIALLFHFTKWGFQMDANAAEELLSEVLKVCHANNHIYRAALIATKTSAASIDANDLGQEWPAASILLLSLNQLVDRVEWCLQRDEPHALDEVISLHYDALGYYNTGHAYQGGLLGNGGDLDQAITLHREALALCPAMAKTWIRLSHFTGKH</sequence>
<evidence type="ECO:0000313" key="1">
    <source>
        <dbReference type="EMBL" id="KAG1820882.1"/>
    </source>
</evidence>
<dbReference type="Gene3D" id="1.25.40.10">
    <property type="entry name" value="Tetratricopeptide repeat domain"/>
    <property type="match status" value="1"/>
</dbReference>
<accession>A0A9P7EG29</accession>
<dbReference type="EMBL" id="JABBWG010000007">
    <property type="protein sequence ID" value="KAG1820882.1"/>
    <property type="molecule type" value="Genomic_DNA"/>
</dbReference>
<dbReference type="GeneID" id="64626597"/>
<protein>
    <submittedName>
        <fullName evidence="1">Uncharacterized protein</fullName>
    </submittedName>
</protein>
<proteinExistence type="predicted"/>
<reference evidence="1" key="1">
    <citation type="journal article" date="2020" name="New Phytol.">
        <title>Comparative genomics reveals dynamic genome evolution in host specialist ectomycorrhizal fungi.</title>
        <authorList>
            <person name="Lofgren L.A."/>
            <person name="Nguyen N.H."/>
            <person name="Vilgalys R."/>
            <person name="Ruytinx J."/>
            <person name="Liao H.L."/>
            <person name="Branco S."/>
            <person name="Kuo A."/>
            <person name="LaButti K."/>
            <person name="Lipzen A."/>
            <person name="Andreopoulos W."/>
            <person name="Pangilinan J."/>
            <person name="Riley R."/>
            <person name="Hundley H."/>
            <person name="Na H."/>
            <person name="Barry K."/>
            <person name="Grigoriev I.V."/>
            <person name="Stajich J.E."/>
            <person name="Kennedy P.G."/>
        </authorList>
    </citation>
    <scope>NUCLEOTIDE SEQUENCE</scope>
    <source>
        <strain evidence="1">MN1</strain>
    </source>
</reference>
<organism evidence="1 2">
    <name type="scientific">Suillus subaureus</name>
    <dbReference type="NCBI Taxonomy" id="48587"/>
    <lineage>
        <taxon>Eukaryota</taxon>
        <taxon>Fungi</taxon>
        <taxon>Dikarya</taxon>
        <taxon>Basidiomycota</taxon>
        <taxon>Agaricomycotina</taxon>
        <taxon>Agaricomycetes</taxon>
        <taxon>Agaricomycetidae</taxon>
        <taxon>Boletales</taxon>
        <taxon>Suillineae</taxon>
        <taxon>Suillaceae</taxon>
        <taxon>Suillus</taxon>
    </lineage>
</organism>
<keyword evidence="2" id="KW-1185">Reference proteome</keyword>
<evidence type="ECO:0000313" key="2">
    <source>
        <dbReference type="Proteomes" id="UP000807769"/>
    </source>
</evidence>
<dbReference type="InterPro" id="IPR011990">
    <property type="entry name" value="TPR-like_helical_dom_sf"/>
</dbReference>
<dbReference type="RefSeq" id="XP_041195949.1">
    <property type="nucleotide sequence ID" value="XM_041332580.1"/>
</dbReference>
<dbReference type="OrthoDB" id="2682992at2759"/>
<gene>
    <name evidence="1" type="ORF">BJ212DRAFT_1297375</name>
</gene>
<dbReference type="Proteomes" id="UP000807769">
    <property type="component" value="Unassembled WGS sequence"/>
</dbReference>
<comment type="caution">
    <text evidence="1">The sequence shown here is derived from an EMBL/GenBank/DDBJ whole genome shotgun (WGS) entry which is preliminary data.</text>
</comment>